<evidence type="ECO:0000313" key="5">
    <source>
        <dbReference type="EMBL" id="CCK80849.1"/>
    </source>
</evidence>
<dbReference type="Gene3D" id="3.30.300.30">
    <property type="match status" value="1"/>
</dbReference>
<evidence type="ECO:0000259" key="3">
    <source>
        <dbReference type="Pfam" id="PF00501"/>
    </source>
</evidence>
<evidence type="ECO:0000259" key="4">
    <source>
        <dbReference type="Pfam" id="PF13193"/>
    </source>
</evidence>
<dbReference type="InterPro" id="IPR045851">
    <property type="entry name" value="AMP-bd_C_sf"/>
</dbReference>
<dbReference type="EMBL" id="FO203503">
    <property type="protein sequence ID" value="CCK80849.1"/>
    <property type="molecule type" value="Genomic_DNA"/>
</dbReference>
<dbReference type="KEGG" id="dto:TOL2_C27460"/>
<dbReference type="PATRIC" id="fig|651182.5.peg.3175"/>
<dbReference type="PANTHER" id="PTHR43201:SF5">
    <property type="entry name" value="MEDIUM-CHAIN ACYL-COA LIGASE ACSF2, MITOCHONDRIAL"/>
    <property type="match status" value="1"/>
</dbReference>
<comment type="similarity">
    <text evidence="1">Belongs to the ATP-dependent AMP-binding enzyme family.</text>
</comment>
<dbReference type="AlphaFoldDB" id="K0NHT7"/>
<proteinExistence type="inferred from homology"/>
<dbReference type="EMBL" id="FO203503">
    <property type="protein sequence ID" value="CCK80868.1"/>
    <property type="molecule type" value="Genomic_DNA"/>
</dbReference>
<evidence type="ECO:0000313" key="9">
    <source>
        <dbReference type="EMBL" id="CCK80925.1"/>
    </source>
</evidence>
<dbReference type="STRING" id="651182.TOL2_C26900"/>
<dbReference type="InterPro" id="IPR042099">
    <property type="entry name" value="ANL_N_sf"/>
</dbReference>
<dbReference type="HOGENOM" id="CLU_000022_59_0_7"/>
<dbReference type="RefSeq" id="WP_014958139.1">
    <property type="nucleotide sequence ID" value="NC_018645.1"/>
</dbReference>
<dbReference type="Pfam" id="PF00501">
    <property type="entry name" value="AMP-binding"/>
    <property type="match status" value="1"/>
</dbReference>
<evidence type="ECO:0000256" key="2">
    <source>
        <dbReference type="ARBA" id="ARBA00022598"/>
    </source>
</evidence>
<feature type="domain" description="AMP-binding enzyme C-terminal" evidence="4">
    <location>
        <begin position="432"/>
        <end position="507"/>
    </location>
</feature>
<dbReference type="InterPro" id="IPR025110">
    <property type="entry name" value="AMP-bd_C"/>
</dbReference>
<keyword evidence="2 8" id="KW-0436">Ligase</keyword>
<dbReference type="FunFam" id="3.30.300.30:FF:000008">
    <property type="entry name" value="2,3-dihydroxybenzoate-AMP ligase"/>
    <property type="match status" value="1"/>
</dbReference>
<dbReference type="KEGG" id="dto:TOL2_C27090"/>
<dbReference type="EMBL" id="FO203503">
    <property type="protein sequence ID" value="CCK80906.1"/>
    <property type="molecule type" value="Genomic_DNA"/>
</dbReference>
<dbReference type="KEGG" id="dto:TOL2_C27260"/>
<dbReference type="KEGG" id="dto:TOL2_C26900"/>
<evidence type="ECO:0000256" key="1">
    <source>
        <dbReference type="ARBA" id="ARBA00006432"/>
    </source>
</evidence>
<evidence type="ECO:0000313" key="6">
    <source>
        <dbReference type="EMBL" id="CCK80868.1"/>
    </source>
</evidence>
<evidence type="ECO:0000313" key="7">
    <source>
        <dbReference type="EMBL" id="CCK80885.1"/>
    </source>
</evidence>
<sequence>MSEEIPKKMKLNEPEPKYESWHSIIENNAKNLGHKIFIESLDQNKKISFHKMNEYCNKVANFLKSQKLLKSDKVALIGKNSIENMIIYFGVLKYGAILLPIFSEESQDNLHRILRLAQIKLVLYDSDLNLDKKNGPPVQWISFSEFFENDSAECEFSEHLKDQSVTFNDHLGDRNDIAEIVYTSGTTELPKGIFISRDVLFYMVEEISKRTGITEKDCVLEYRAYNWLSSQLLTILTSMMKGNSLFFGKKFSLSNFPNWLKENNITVSSGVPAVLSMMVNKPVSLCKEDVPNLRFITSSSAPLPMETQLKFEEMYGIPIVQGMGMSEAGWMLFNPPERKKRGSVGLPLKYKEVFFVKNNGLRCEPGEIGEMRIKGKTMGLSYLNGDGSIEEFSKEGFATGDLGFMDEEGYIYIKGRKKELIIRGGINISPLEITACLLTHPEISEAATIGIPDKIYGEEVFSFVVLKNGSKADEADIIAYCKTTLPDFKIPKNILFIPEIPKTQRGKIAKKDLLKLFEEYMN</sequence>
<dbReference type="PANTHER" id="PTHR43201">
    <property type="entry name" value="ACYL-COA SYNTHETASE"/>
    <property type="match status" value="1"/>
</dbReference>
<dbReference type="InterPro" id="IPR000873">
    <property type="entry name" value="AMP-dep_synth/lig_dom"/>
</dbReference>
<feature type="domain" description="AMP-dependent synthetase/ligase" evidence="3">
    <location>
        <begin position="26"/>
        <end position="383"/>
    </location>
</feature>
<keyword evidence="10" id="KW-1185">Reference proteome</keyword>
<dbReference type="Proteomes" id="UP000007347">
    <property type="component" value="Chromosome"/>
</dbReference>
<dbReference type="SUPFAM" id="SSF56801">
    <property type="entry name" value="Acetyl-CoA synthetase-like"/>
    <property type="match status" value="1"/>
</dbReference>
<name>K0NHT7_DESTT</name>
<dbReference type="GO" id="GO:0031956">
    <property type="term" value="F:medium-chain fatty acid-CoA ligase activity"/>
    <property type="evidence" value="ECO:0007669"/>
    <property type="project" value="TreeGrafter"/>
</dbReference>
<gene>
    <name evidence="8" type="primary">lcfB4</name>
    <name evidence="5" type="synonym">lcfB</name>
    <name evidence="6" type="synonym">lcfB2</name>
    <name evidence="7" type="synonym">lcfB3</name>
    <name evidence="9" type="synonym">lcfB5</name>
    <name evidence="5" type="ordered locus">TOL2_C26900</name>
    <name evidence="6" type="ordered locus">TOL2_C27090</name>
    <name evidence="7" type="ordered locus">TOL2_C27260</name>
    <name evidence="8" type="ordered locus">TOL2_C27460</name>
    <name evidence="9" type="ordered locus">TOL2_C27650</name>
</gene>
<dbReference type="GO" id="GO:0004467">
    <property type="term" value="F:long-chain fatty acid-CoA ligase activity"/>
    <property type="evidence" value="ECO:0007669"/>
    <property type="project" value="UniProtKB-EC"/>
</dbReference>
<dbReference type="KEGG" id="dto:TOL2_C27650"/>
<dbReference type="Pfam" id="PF13193">
    <property type="entry name" value="AMP-binding_C"/>
    <property type="match status" value="1"/>
</dbReference>
<protein>
    <submittedName>
        <fullName evidence="6">LcfB2: long-chain-fatty-acid--CoA ligase</fullName>
    </submittedName>
    <submittedName>
        <fullName evidence="7">LcfB3: long-chain-fatty-acid--CoA ligase</fullName>
    </submittedName>
    <submittedName>
        <fullName evidence="8">LcfB4: long-chain-fatty-acid--CoA ligase</fullName>
    </submittedName>
    <submittedName>
        <fullName evidence="9">LcfB5: long-chain-fatty-acid--CoA ligase</fullName>
    </submittedName>
    <submittedName>
        <fullName evidence="5">LcfB: long-chain-fatty-acid--CoA ligase</fullName>
        <ecNumber evidence="5 6">6.2.1.3</ecNumber>
    </submittedName>
</protein>
<dbReference type="EC" id="6.2.1.3" evidence="5 6"/>
<organism evidence="8 10">
    <name type="scientific">Desulfobacula toluolica (strain DSM 7467 / Tol2)</name>
    <dbReference type="NCBI Taxonomy" id="651182"/>
    <lineage>
        <taxon>Bacteria</taxon>
        <taxon>Pseudomonadati</taxon>
        <taxon>Thermodesulfobacteriota</taxon>
        <taxon>Desulfobacteria</taxon>
        <taxon>Desulfobacterales</taxon>
        <taxon>Desulfobacteraceae</taxon>
        <taxon>Desulfobacula</taxon>
    </lineage>
</organism>
<dbReference type="Gene3D" id="3.40.50.12780">
    <property type="entry name" value="N-terminal domain of ligase-like"/>
    <property type="match status" value="1"/>
</dbReference>
<dbReference type="EMBL" id="FO203503">
    <property type="protein sequence ID" value="CCK80885.1"/>
    <property type="molecule type" value="Genomic_DNA"/>
</dbReference>
<reference evidence="8 10" key="1">
    <citation type="journal article" date="2013" name="Environ. Microbiol.">
        <title>Complete genome, catabolic sub-proteomes and key-metabolites of Desulfobacula toluolica Tol2, a marine, aromatic compound-degrading, sulfate-reducing bacterium.</title>
        <authorList>
            <person name="Wohlbrand L."/>
            <person name="Jacob J.H."/>
            <person name="Kube M."/>
            <person name="Mussmann M."/>
            <person name="Jarling R."/>
            <person name="Beck A."/>
            <person name="Amann R."/>
            <person name="Wilkes H."/>
            <person name="Reinhardt R."/>
            <person name="Rabus R."/>
        </authorList>
    </citation>
    <scope>NUCLEOTIDE SEQUENCE [LARGE SCALE GENOMIC DNA]</scope>
    <source>
        <strain evidence="10">DSM 7467 / Tol2</strain>
        <strain evidence="8">Tol2</strain>
    </source>
</reference>
<dbReference type="EMBL" id="FO203503">
    <property type="protein sequence ID" value="CCK80925.1"/>
    <property type="molecule type" value="Genomic_DNA"/>
</dbReference>
<evidence type="ECO:0000313" key="10">
    <source>
        <dbReference type="Proteomes" id="UP000007347"/>
    </source>
</evidence>
<evidence type="ECO:0000313" key="8">
    <source>
        <dbReference type="EMBL" id="CCK80906.1"/>
    </source>
</evidence>
<accession>K0NHT7</accession>